<comment type="caution">
    <text evidence="3">The sequence shown here is derived from an EMBL/GenBank/DDBJ whole genome shotgun (WGS) entry which is preliminary data.</text>
</comment>
<dbReference type="EMBL" id="JBGEDP010000001">
    <property type="protein sequence ID" value="MEY8016639.1"/>
    <property type="molecule type" value="Genomic_DNA"/>
</dbReference>
<evidence type="ECO:0000313" key="3">
    <source>
        <dbReference type="EMBL" id="MEY8016639.1"/>
    </source>
</evidence>
<dbReference type="Pfam" id="PF13683">
    <property type="entry name" value="rve_3"/>
    <property type="match status" value="1"/>
</dbReference>
<feature type="region of interest" description="Disordered" evidence="1">
    <location>
        <begin position="325"/>
        <end position="349"/>
    </location>
</feature>
<proteinExistence type="predicted"/>
<feature type="domain" description="Integrase catalytic" evidence="2">
    <location>
        <begin position="131"/>
        <end position="311"/>
    </location>
</feature>
<evidence type="ECO:0000259" key="2">
    <source>
        <dbReference type="PROSITE" id="PS50994"/>
    </source>
</evidence>
<dbReference type="InterPro" id="IPR036397">
    <property type="entry name" value="RNaseH_sf"/>
</dbReference>
<evidence type="ECO:0000256" key="1">
    <source>
        <dbReference type="SAM" id="MobiDB-lite"/>
    </source>
</evidence>
<dbReference type="Gene3D" id="3.30.420.10">
    <property type="entry name" value="Ribonuclease H-like superfamily/Ribonuclease H"/>
    <property type="match status" value="1"/>
</dbReference>
<evidence type="ECO:0000313" key="4">
    <source>
        <dbReference type="Proteomes" id="UP001564760"/>
    </source>
</evidence>
<protein>
    <submittedName>
        <fullName evidence="3">Transposase</fullName>
    </submittedName>
</protein>
<dbReference type="PANTHER" id="PTHR46889">
    <property type="entry name" value="TRANSPOSASE INSF FOR INSERTION SEQUENCE IS3B-RELATED"/>
    <property type="match status" value="1"/>
</dbReference>
<dbReference type="PANTHER" id="PTHR46889:SF4">
    <property type="entry name" value="TRANSPOSASE INSO FOR INSERTION SEQUENCE ELEMENT IS911B-RELATED"/>
    <property type="match status" value="1"/>
</dbReference>
<dbReference type="InterPro" id="IPR012337">
    <property type="entry name" value="RNaseH-like_sf"/>
</dbReference>
<dbReference type="PROSITE" id="PS50994">
    <property type="entry name" value="INTEGRASE"/>
    <property type="match status" value="1"/>
</dbReference>
<sequence length="349" mass="39207">MATKTALLGLLDQAVDEGWTLRQACHALELGELRAHRWIARRAIGQLVDKIPGGSPMHGLLDEEVSEVLALFDQWGETDRSHRKLAHRGSYLGRVWVSPSSVRRVLFLADKHFRPLPKPGRSQRKPFPDWVDYKPNSIWIYDTTHFTRAGMAVLIIQDLVSRKWITEVVSAEETSTQVEIGFTDALDIEGLLQAVERRADGLVDIGIDDQARPILLAVSDNGPQMTSGSTREFMAMSAIAQHFGRPGTPTDQAWIESFNGHLKAEFPHLLAIEDPATLRAELAVTRQFWNGVRLHAGIGYVTPNDEHEGRGEAIRKARQAGLESARNRRLAWHRQQRHTQPIQDPDDVV</sequence>
<reference evidence="3 4" key="1">
    <citation type="submission" date="2024-08" db="EMBL/GenBank/DDBJ databases">
        <title>Mycobacterium servetensis sp. nov., a novel rapid-growing mycobacterial species recovered from a human patient in Zaragoza, Spain.</title>
        <authorList>
            <person name="Tristancho-Baro A.I."/>
            <person name="Buenestado-Serrano S."/>
            <person name="Garcia De Viedma D."/>
            <person name="Milagro-Beamonte A."/>
            <person name="Burillo N."/>
            <person name="Sanz S."/>
            <person name="Lopez-Calleja A.I."/>
            <person name="Penas-Utrilla D."/>
            <person name="Guardingo M."/>
            <person name="Garcia M.J."/>
            <person name="Vinuelas-Bayon J."/>
        </authorList>
    </citation>
    <scope>NUCLEOTIDE SEQUENCE [LARGE SCALE GENOMIC DNA]</scope>
    <source>
        <strain evidence="4">HUMS_12744610</strain>
    </source>
</reference>
<organism evidence="3 4">
    <name type="scientific">Mycobacterium servetii</name>
    <dbReference type="NCBI Taxonomy" id="3237418"/>
    <lineage>
        <taxon>Bacteria</taxon>
        <taxon>Bacillati</taxon>
        <taxon>Actinomycetota</taxon>
        <taxon>Actinomycetes</taxon>
        <taxon>Mycobacteriales</taxon>
        <taxon>Mycobacteriaceae</taxon>
        <taxon>Mycobacterium</taxon>
    </lineage>
</organism>
<dbReference type="InterPro" id="IPR050900">
    <property type="entry name" value="Transposase_IS3/IS150/IS904"/>
</dbReference>
<name>A0ABV4C280_9MYCO</name>
<dbReference type="RefSeq" id="WP_369738997.1">
    <property type="nucleotide sequence ID" value="NZ_JBGEDP010000001.1"/>
</dbReference>
<accession>A0ABV4C280</accession>
<feature type="compositionally biased region" description="Basic residues" evidence="1">
    <location>
        <begin position="327"/>
        <end position="337"/>
    </location>
</feature>
<dbReference type="InterPro" id="IPR001584">
    <property type="entry name" value="Integrase_cat-core"/>
</dbReference>
<keyword evidence="4" id="KW-1185">Reference proteome</keyword>
<dbReference type="SUPFAM" id="SSF53098">
    <property type="entry name" value="Ribonuclease H-like"/>
    <property type="match status" value="1"/>
</dbReference>
<dbReference type="Proteomes" id="UP001564760">
    <property type="component" value="Unassembled WGS sequence"/>
</dbReference>
<gene>
    <name evidence="3" type="ORF">AB8998_17370</name>
</gene>